<protein>
    <recommendedName>
        <fullName evidence="1">Aminoglycoside phosphotransferase domain-containing protein</fullName>
    </recommendedName>
</protein>
<name>A0A507B6B3_9PEZI</name>
<dbReference type="AlphaFoldDB" id="A0A507B6B3"/>
<organism evidence="2 3">
    <name type="scientific">Thyridium curvatum</name>
    <dbReference type="NCBI Taxonomy" id="1093900"/>
    <lineage>
        <taxon>Eukaryota</taxon>
        <taxon>Fungi</taxon>
        <taxon>Dikarya</taxon>
        <taxon>Ascomycota</taxon>
        <taxon>Pezizomycotina</taxon>
        <taxon>Sordariomycetes</taxon>
        <taxon>Sordariomycetidae</taxon>
        <taxon>Thyridiales</taxon>
        <taxon>Thyridiaceae</taxon>
        <taxon>Thyridium</taxon>
    </lineage>
</organism>
<feature type="domain" description="Aminoglycoside phosphotransferase" evidence="1">
    <location>
        <begin position="49"/>
        <end position="137"/>
    </location>
</feature>
<dbReference type="Proteomes" id="UP000319257">
    <property type="component" value="Unassembled WGS sequence"/>
</dbReference>
<dbReference type="InterPro" id="IPR002575">
    <property type="entry name" value="Aminoglycoside_PTrfase"/>
</dbReference>
<dbReference type="STRING" id="1093900.A0A507B6B3"/>
<accession>A0A507B6B3</accession>
<dbReference type="GeneID" id="41974503"/>
<dbReference type="Pfam" id="PF01636">
    <property type="entry name" value="APH"/>
    <property type="match status" value="1"/>
</dbReference>
<sequence>MTSSTDASSISKDELILIFRTGPVIYEYGGSKVVRVSDTLVLKAGRGMTPGEAKTQEFAYEQGVRVPQVHRILKAPLPVGYEDSEEDCWLMLMDFIPGELLEQAWPSLTQEQRLGLTKTIAQLIRRLQSVTLNDLPPGPVGADDDDVYQGPYFTHYGAGPFSSVADMEAW</sequence>
<dbReference type="EMBL" id="SKBQ01000042">
    <property type="protein sequence ID" value="TPX12170.1"/>
    <property type="molecule type" value="Genomic_DNA"/>
</dbReference>
<dbReference type="InterPro" id="IPR011009">
    <property type="entry name" value="Kinase-like_dom_sf"/>
</dbReference>
<evidence type="ECO:0000259" key="1">
    <source>
        <dbReference type="Pfam" id="PF01636"/>
    </source>
</evidence>
<dbReference type="SUPFAM" id="SSF56112">
    <property type="entry name" value="Protein kinase-like (PK-like)"/>
    <property type="match status" value="1"/>
</dbReference>
<dbReference type="InterPro" id="IPR051678">
    <property type="entry name" value="AGP_Transferase"/>
</dbReference>
<keyword evidence="3" id="KW-1185">Reference proteome</keyword>
<dbReference type="PANTHER" id="PTHR21310:SF39">
    <property type="entry name" value="AMINOGLYCOSIDE PHOSPHOTRANSFERASE DOMAIN-CONTAINING PROTEIN"/>
    <property type="match status" value="1"/>
</dbReference>
<reference evidence="2 3" key="1">
    <citation type="submission" date="2019-06" db="EMBL/GenBank/DDBJ databases">
        <title>Draft genome sequence of the filamentous fungus Phialemoniopsis curvata isolated from diesel fuel.</title>
        <authorList>
            <person name="Varaljay V.A."/>
            <person name="Lyon W.J."/>
            <person name="Crouch A.L."/>
            <person name="Drake C.E."/>
            <person name="Hollomon J.M."/>
            <person name="Nadeau L.J."/>
            <person name="Nunn H.S."/>
            <person name="Stevenson B.S."/>
            <person name="Bojanowski C.L."/>
            <person name="Crookes-Goodson W.J."/>
        </authorList>
    </citation>
    <scope>NUCLEOTIDE SEQUENCE [LARGE SCALE GENOMIC DNA]</scope>
    <source>
        <strain evidence="2 3">D216</strain>
    </source>
</reference>
<gene>
    <name evidence="2" type="ORF">E0L32_007056</name>
</gene>
<proteinExistence type="predicted"/>
<evidence type="ECO:0000313" key="3">
    <source>
        <dbReference type="Proteomes" id="UP000319257"/>
    </source>
</evidence>
<dbReference type="RefSeq" id="XP_030993881.1">
    <property type="nucleotide sequence ID" value="XM_031141758.1"/>
</dbReference>
<dbReference type="OrthoDB" id="4177236at2759"/>
<evidence type="ECO:0000313" key="2">
    <source>
        <dbReference type="EMBL" id="TPX12170.1"/>
    </source>
</evidence>
<dbReference type="PANTHER" id="PTHR21310">
    <property type="entry name" value="AMINOGLYCOSIDE PHOSPHOTRANSFERASE-RELATED-RELATED"/>
    <property type="match status" value="1"/>
</dbReference>
<dbReference type="InParanoid" id="A0A507B6B3"/>
<comment type="caution">
    <text evidence="2">The sequence shown here is derived from an EMBL/GenBank/DDBJ whole genome shotgun (WGS) entry which is preliminary data.</text>
</comment>